<accession>L1NH30</accession>
<dbReference type="Proteomes" id="UP000010433">
    <property type="component" value="Unassembled WGS sequence"/>
</dbReference>
<organism evidence="2 3">
    <name type="scientific">Hoylesella saccharolytica F0055</name>
    <dbReference type="NCBI Taxonomy" id="1127699"/>
    <lineage>
        <taxon>Bacteria</taxon>
        <taxon>Pseudomonadati</taxon>
        <taxon>Bacteroidota</taxon>
        <taxon>Bacteroidia</taxon>
        <taxon>Bacteroidales</taxon>
        <taxon>Prevotellaceae</taxon>
        <taxon>Hoylesella</taxon>
    </lineage>
</organism>
<dbReference type="EMBL" id="AMEP01000047">
    <property type="protein sequence ID" value="EKY02693.1"/>
    <property type="molecule type" value="Genomic_DNA"/>
</dbReference>
<protein>
    <recommendedName>
        <fullName evidence="1">BioF2-like acetyltransferase domain-containing protein</fullName>
    </recommendedName>
</protein>
<dbReference type="Gene3D" id="3.40.630.30">
    <property type="match status" value="1"/>
</dbReference>
<dbReference type="AlphaFoldDB" id="L1NH30"/>
<name>L1NH30_9BACT</name>
<feature type="domain" description="BioF2-like acetyltransferase" evidence="1">
    <location>
        <begin position="179"/>
        <end position="280"/>
    </location>
</feature>
<dbReference type="SUPFAM" id="SSF55729">
    <property type="entry name" value="Acyl-CoA N-acyltransferases (Nat)"/>
    <property type="match status" value="1"/>
</dbReference>
<keyword evidence="3" id="KW-1185">Reference proteome</keyword>
<dbReference type="HOGENOM" id="CLU_073603_0_0_10"/>
<evidence type="ECO:0000313" key="3">
    <source>
        <dbReference type="Proteomes" id="UP000010433"/>
    </source>
</evidence>
<dbReference type="InterPro" id="IPR016181">
    <property type="entry name" value="Acyl_CoA_acyltransferase"/>
</dbReference>
<sequence length="313" mass="35647">MFEITPYTPDQKSRWNDFVRRSKNSTFLHNRDYMDYHADRFDDASLLVWQKGRLAALLPFNREADGRVVSHGGLTYGGLLLDDRATAENVCEMFAQINKSLKSMGMVGVIYKPVPQIYHLMPAEEDLYAIFNCCNARLVRREISSTIAQQMPIRFAESRQSGLRKARNREISIQQSTNYAAFWDILSKNLADRYNTVPVHSLAEICRLAEAFPANIKLYMAYQNEMPLGGTVVYETPQIVHTQYISASPVGKQLGALDLLFHRLVREVYKDVPYFDFGTSTIDGGSGLNSSLIFQKEGFGGRGICYDTYEWDL</sequence>
<reference evidence="2 3" key="1">
    <citation type="submission" date="2012-05" db="EMBL/GenBank/DDBJ databases">
        <authorList>
            <person name="Weinstock G."/>
            <person name="Sodergren E."/>
            <person name="Lobos E.A."/>
            <person name="Fulton L."/>
            <person name="Fulton R."/>
            <person name="Courtney L."/>
            <person name="Fronick C."/>
            <person name="O'Laughlin M."/>
            <person name="Godfrey J."/>
            <person name="Wilson R.M."/>
            <person name="Miner T."/>
            <person name="Farmer C."/>
            <person name="Delehaunty K."/>
            <person name="Cordes M."/>
            <person name="Minx P."/>
            <person name="Tomlinson C."/>
            <person name="Chen J."/>
            <person name="Wollam A."/>
            <person name="Pepin K.H."/>
            <person name="Bhonagiri V."/>
            <person name="Zhang X."/>
            <person name="Suruliraj S."/>
            <person name="Warren W."/>
            <person name="Mitreva M."/>
            <person name="Mardis E.R."/>
            <person name="Wilson R.K."/>
        </authorList>
    </citation>
    <scope>NUCLEOTIDE SEQUENCE [LARGE SCALE GENOMIC DNA]</scope>
    <source>
        <strain evidence="2 3">F0055</strain>
    </source>
</reference>
<dbReference type="Pfam" id="PF13480">
    <property type="entry name" value="Acetyltransf_6"/>
    <property type="match status" value="1"/>
</dbReference>
<comment type="caution">
    <text evidence="2">The sequence shown here is derived from an EMBL/GenBank/DDBJ whole genome shotgun (WGS) entry which is preliminary data.</text>
</comment>
<dbReference type="STRING" id="1127699.HMPREF9151_00739"/>
<dbReference type="RefSeq" id="WP_009161905.1">
    <property type="nucleotide sequence ID" value="NZ_KB290974.1"/>
</dbReference>
<dbReference type="InterPro" id="IPR038740">
    <property type="entry name" value="BioF2-like_GNAT_dom"/>
</dbReference>
<dbReference type="OrthoDB" id="9808687at2"/>
<proteinExistence type="predicted"/>
<dbReference type="PATRIC" id="fig|1127699.3.peg.685"/>
<evidence type="ECO:0000259" key="1">
    <source>
        <dbReference type="Pfam" id="PF13480"/>
    </source>
</evidence>
<gene>
    <name evidence="2" type="ORF">HMPREF9151_00739</name>
</gene>
<evidence type="ECO:0000313" key="2">
    <source>
        <dbReference type="EMBL" id="EKY02693.1"/>
    </source>
</evidence>